<feature type="transmembrane region" description="Helical" evidence="2">
    <location>
        <begin position="130"/>
        <end position="151"/>
    </location>
</feature>
<dbReference type="EMBL" id="JAACJL010000059">
    <property type="protein sequence ID" value="KAF4610128.1"/>
    <property type="molecule type" value="Genomic_DNA"/>
</dbReference>
<evidence type="ECO:0000256" key="2">
    <source>
        <dbReference type="SAM" id="Phobius"/>
    </source>
</evidence>
<reference evidence="3 4" key="1">
    <citation type="submission" date="2019-12" db="EMBL/GenBank/DDBJ databases">
        <authorList>
            <person name="Floudas D."/>
            <person name="Bentzer J."/>
            <person name="Ahren D."/>
            <person name="Johansson T."/>
            <person name="Persson P."/>
            <person name="Tunlid A."/>
        </authorList>
    </citation>
    <scope>NUCLEOTIDE SEQUENCE [LARGE SCALE GENOMIC DNA]</scope>
    <source>
        <strain evidence="3 4">CBS 102.39</strain>
    </source>
</reference>
<protein>
    <submittedName>
        <fullName evidence="3">Uncharacterized protein</fullName>
    </submittedName>
</protein>
<evidence type="ECO:0000313" key="3">
    <source>
        <dbReference type="EMBL" id="KAF4610128.1"/>
    </source>
</evidence>
<feature type="transmembrane region" description="Helical" evidence="2">
    <location>
        <begin position="171"/>
        <end position="190"/>
    </location>
</feature>
<keyword evidence="2" id="KW-1133">Transmembrane helix</keyword>
<evidence type="ECO:0000313" key="4">
    <source>
        <dbReference type="Proteomes" id="UP000521872"/>
    </source>
</evidence>
<evidence type="ECO:0000256" key="1">
    <source>
        <dbReference type="SAM" id="MobiDB-lite"/>
    </source>
</evidence>
<name>A0A8H4QFV3_9AGAR</name>
<feature type="transmembrane region" description="Helical" evidence="2">
    <location>
        <begin position="67"/>
        <end position="86"/>
    </location>
</feature>
<sequence>MASNETIPQLPNPFTPMAFLPPDIAYQVTVASYILVGSLGVLVWDILNNLGSDFRILFKHRITIPTIAYFISRLGSLAYVLASTIFETAHFGNCAVFEKVVCALFPVAIPSTALLFFFRLRAVFDGNKYVIGFFAFMWVAVLAACITVTRGVTGINIGPTNYCLNAALEDYVSSAAIVPLINDTFIFFAISWRLMTNTHVDYNVRTGVKTLMYGDYLPAFSKTLFQDGQMYYLTTVSTNLLTVIMLYAGSVPITYRTMFTVPNIALMNIMACRVFRNTKLGLNRDASSFFTSKASRTEGQASAAIPLSLRHTQLRSNAHNLQATVNVTKTIDVEHDYDMSDKDSRERDMDNKEQHDVV</sequence>
<feature type="region of interest" description="Disordered" evidence="1">
    <location>
        <begin position="336"/>
        <end position="358"/>
    </location>
</feature>
<feature type="transmembrane region" description="Helical" evidence="2">
    <location>
        <begin position="255"/>
        <end position="275"/>
    </location>
</feature>
<feature type="transmembrane region" description="Helical" evidence="2">
    <location>
        <begin position="98"/>
        <end position="118"/>
    </location>
</feature>
<keyword evidence="2" id="KW-0472">Membrane</keyword>
<proteinExistence type="predicted"/>
<keyword evidence="4" id="KW-1185">Reference proteome</keyword>
<gene>
    <name evidence="3" type="ORF">D9613_010409</name>
</gene>
<dbReference type="AlphaFoldDB" id="A0A8H4QFV3"/>
<comment type="caution">
    <text evidence="3">The sequence shown here is derived from an EMBL/GenBank/DDBJ whole genome shotgun (WGS) entry which is preliminary data.</text>
</comment>
<feature type="transmembrane region" description="Helical" evidence="2">
    <location>
        <begin position="24"/>
        <end position="47"/>
    </location>
</feature>
<accession>A0A8H4QFV3</accession>
<keyword evidence="2" id="KW-0812">Transmembrane</keyword>
<feature type="transmembrane region" description="Helical" evidence="2">
    <location>
        <begin position="230"/>
        <end position="249"/>
    </location>
</feature>
<organism evidence="3 4">
    <name type="scientific">Agrocybe pediades</name>
    <dbReference type="NCBI Taxonomy" id="84607"/>
    <lineage>
        <taxon>Eukaryota</taxon>
        <taxon>Fungi</taxon>
        <taxon>Dikarya</taxon>
        <taxon>Basidiomycota</taxon>
        <taxon>Agaricomycotina</taxon>
        <taxon>Agaricomycetes</taxon>
        <taxon>Agaricomycetidae</taxon>
        <taxon>Agaricales</taxon>
        <taxon>Agaricineae</taxon>
        <taxon>Strophariaceae</taxon>
        <taxon>Agrocybe</taxon>
    </lineage>
</organism>
<dbReference type="Proteomes" id="UP000521872">
    <property type="component" value="Unassembled WGS sequence"/>
</dbReference>